<evidence type="ECO:0000313" key="2">
    <source>
        <dbReference type="Proteomes" id="UP000243686"/>
    </source>
</evidence>
<dbReference type="AlphaFoldDB" id="A0A1S8WNJ3"/>
<sequence length="79" mass="8734">RLLSFRSGQHNDQFHGRICDICHSGLYGPHFKNAHLFGCRVGPRTGVRHLSKGTGHNASQPYMVHLFLLDVASSGSGQY</sequence>
<organism evidence="1 2">
    <name type="scientific">Opisthorchis viverrini</name>
    <name type="common">Southeast Asian liver fluke</name>
    <dbReference type="NCBI Taxonomy" id="6198"/>
    <lineage>
        <taxon>Eukaryota</taxon>
        <taxon>Metazoa</taxon>
        <taxon>Spiralia</taxon>
        <taxon>Lophotrochozoa</taxon>
        <taxon>Platyhelminthes</taxon>
        <taxon>Trematoda</taxon>
        <taxon>Digenea</taxon>
        <taxon>Opisthorchiida</taxon>
        <taxon>Opisthorchiata</taxon>
        <taxon>Opisthorchiidae</taxon>
        <taxon>Opisthorchis</taxon>
    </lineage>
</organism>
<keyword evidence="2" id="KW-1185">Reference proteome</keyword>
<evidence type="ECO:0000313" key="1">
    <source>
        <dbReference type="EMBL" id="OON15853.1"/>
    </source>
</evidence>
<gene>
    <name evidence="1" type="ORF">X801_08340</name>
</gene>
<proteinExistence type="predicted"/>
<accession>A0A1S8WNJ3</accession>
<reference evidence="1 2" key="1">
    <citation type="submission" date="2015-03" db="EMBL/GenBank/DDBJ databases">
        <title>Draft genome of the nematode, Opisthorchis viverrini.</title>
        <authorList>
            <person name="Mitreva M."/>
        </authorList>
    </citation>
    <scope>NUCLEOTIDE SEQUENCE [LARGE SCALE GENOMIC DNA]</scope>
    <source>
        <strain evidence="1">Khon Kaen</strain>
    </source>
</reference>
<feature type="non-terminal residue" evidence="1">
    <location>
        <position position="79"/>
    </location>
</feature>
<protein>
    <submittedName>
        <fullName evidence="1">Uncharacterized protein</fullName>
    </submittedName>
</protein>
<name>A0A1S8WNJ3_OPIVI</name>
<feature type="non-terminal residue" evidence="1">
    <location>
        <position position="1"/>
    </location>
</feature>
<dbReference type="Proteomes" id="UP000243686">
    <property type="component" value="Unassembled WGS sequence"/>
</dbReference>
<dbReference type="EMBL" id="KV900647">
    <property type="protein sequence ID" value="OON15853.1"/>
    <property type="molecule type" value="Genomic_DNA"/>
</dbReference>